<keyword evidence="2" id="KW-1185">Reference proteome</keyword>
<proteinExistence type="predicted"/>
<dbReference type="OrthoDB" id="2881964at2"/>
<dbReference type="AlphaFoldDB" id="A0A5J5HRI5"/>
<sequence>MSELEPLQYETGTAIRDYDIINVKHTPLGYEVLLNINLDSGYSLTRTTLDITHEDLDGYETNNIEEGIKCALGFFEIPLDDDTTSSQPLQ</sequence>
<dbReference type="Proteomes" id="UP000326671">
    <property type="component" value="Unassembled WGS sequence"/>
</dbReference>
<evidence type="ECO:0000313" key="2">
    <source>
        <dbReference type="Proteomes" id="UP000326671"/>
    </source>
</evidence>
<name>A0A5J5HRI5_9BACI</name>
<dbReference type="RefSeq" id="WP_150440186.1">
    <property type="nucleotide sequence ID" value="NZ_VYKL01000017.1"/>
</dbReference>
<protein>
    <submittedName>
        <fullName evidence="1">Uncharacterized protein</fullName>
    </submittedName>
</protein>
<reference evidence="1 2" key="1">
    <citation type="submission" date="2019-09" db="EMBL/GenBank/DDBJ databases">
        <title>Whole genome sequences of isolates from the Mars Exploration Rovers.</title>
        <authorList>
            <person name="Seuylemezian A."/>
            <person name="Vaishampayan P."/>
        </authorList>
    </citation>
    <scope>NUCLEOTIDE SEQUENCE [LARGE SCALE GENOMIC DNA]</scope>
    <source>
        <strain evidence="1 2">MER_TA_151</strain>
    </source>
</reference>
<accession>A0A5J5HRI5</accession>
<dbReference type="EMBL" id="VYKL01000017">
    <property type="protein sequence ID" value="KAA9024237.1"/>
    <property type="molecule type" value="Genomic_DNA"/>
</dbReference>
<comment type="caution">
    <text evidence="1">The sequence shown here is derived from an EMBL/GenBank/DDBJ whole genome shotgun (WGS) entry which is preliminary data.</text>
</comment>
<evidence type="ECO:0000313" key="1">
    <source>
        <dbReference type="EMBL" id="KAA9024237.1"/>
    </source>
</evidence>
<organism evidence="1 2">
    <name type="scientific">Niallia endozanthoxylica</name>
    <dbReference type="NCBI Taxonomy" id="2036016"/>
    <lineage>
        <taxon>Bacteria</taxon>
        <taxon>Bacillati</taxon>
        <taxon>Bacillota</taxon>
        <taxon>Bacilli</taxon>
        <taxon>Bacillales</taxon>
        <taxon>Bacillaceae</taxon>
        <taxon>Niallia</taxon>
    </lineage>
</organism>
<gene>
    <name evidence="1" type="ORF">F4V44_11580</name>
</gene>